<evidence type="ECO:0000256" key="2">
    <source>
        <dbReference type="ARBA" id="ARBA00007246"/>
    </source>
</evidence>
<dbReference type="EMBL" id="FOUU01000002">
    <property type="protein sequence ID" value="SFM67134.1"/>
    <property type="molecule type" value="Genomic_DNA"/>
</dbReference>
<keyword evidence="6 10" id="KW-0812">Transmembrane</keyword>
<keyword evidence="5" id="KW-0997">Cell inner membrane</keyword>
<dbReference type="STRING" id="39841.SAMN05660836_01128"/>
<keyword evidence="9 10" id="KW-0472">Membrane</keyword>
<protein>
    <submittedName>
        <fullName evidence="12">Type II secretion system (T2SS), protein K</fullName>
    </submittedName>
</protein>
<sequence>MNDSRGVVLIVCLWISGLIIWIAMSTAIIFRFMLSSEGSVVSRFYARYAALGGVQEALARMGWEAGRKLELEDVGKKEWRPDGTVHALSYSRCTVRVRIEEESTKINANLVDRGELEKILTEKSGLSQETAKIWTDRIMDFIDGDDVSRDLGAEKIEYEEAGLSYGPFNRPLRYIEEILLIPGVEWETFWYGMETDDQDDLLPGIRSPFSLLTVYGNRKALVEDAENEETVVWKNGGLYRILSGALCGRYGRVVIYAIVKLDTGSVPHYRIVEIKEML</sequence>
<dbReference type="PANTHER" id="PTHR38831">
    <property type="entry name" value="TYPE II SECRETION SYSTEM PROTEIN K"/>
    <property type="match status" value="1"/>
</dbReference>
<evidence type="ECO:0000256" key="5">
    <source>
        <dbReference type="ARBA" id="ARBA00022519"/>
    </source>
</evidence>
<evidence type="ECO:0000256" key="7">
    <source>
        <dbReference type="ARBA" id="ARBA00022927"/>
    </source>
</evidence>
<dbReference type="SUPFAM" id="SSF158544">
    <property type="entry name" value="GspK insert domain-like"/>
    <property type="match status" value="1"/>
</dbReference>
<feature type="transmembrane region" description="Helical" evidence="10">
    <location>
        <begin position="6"/>
        <end position="34"/>
    </location>
</feature>
<organism evidence="12 13">
    <name type="scientific">Thermodesulforhabdus norvegica</name>
    <dbReference type="NCBI Taxonomy" id="39841"/>
    <lineage>
        <taxon>Bacteria</taxon>
        <taxon>Pseudomonadati</taxon>
        <taxon>Thermodesulfobacteriota</taxon>
        <taxon>Syntrophobacteria</taxon>
        <taxon>Syntrophobacterales</taxon>
        <taxon>Thermodesulforhabdaceae</taxon>
        <taxon>Thermodesulforhabdus</taxon>
    </lineage>
</organism>
<evidence type="ECO:0000256" key="3">
    <source>
        <dbReference type="ARBA" id="ARBA00022448"/>
    </source>
</evidence>
<feature type="domain" description="T2SS protein K first SAM-like" evidence="11">
    <location>
        <begin position="120"/>
        <end position="188"/>
    </location>
</feature>
<gene>
    <name evidence="12" type="ORF">SAMN05660836_01128</name>
</gene>
<keyword evidence="7" id="KW-0653">Protein transport</keyword>
<dbReference type="Pfam" id="PF21687">
    <property type="entry name" value="T2SSK_1st"/>
    <property type="match status" value="1"/>
</dbReference>
<keyword evidence="13" id="KW-1185">Reference proteome</keyword>
<dbReference type="PANTHER" id="PTHR38831:SF1">
    <property type="entry name" value="TYPE II SECRETION SYSTEM PROTEIN K-RELATED"/>
    <property type="match status" value="1"/>
</dbReference>
<dbReference type="InterPro" id="IPR049031">
    <property type="entry name" value="T2SSK_SAM-like_1st"/>
</dbReference>
<evidence type="ECO:0000256" key="8">
    <source>
        <dbReference type="ARBA" id="ARBA00022989"/>
    </source>
</evidence>
<evidence type="ECO:0000313" key="13">
    <source>
        <dbReference type="Proteomes" id="UP000199611"/>
    </source>
</evidence>
<comment type="subcellular location">
    <subcellularLocation>
        <location evidence="1">Cell inner membrane</location>
    </subcellularLocation>
</comment>
<keyword evidence="4" id="KW-1003">Cell membrane</keyword>
<dbReference type="Gene3D" id="1.10.40.60">
    <property type="entry name" value="EpsJ-like"/>
    <property type="match status" value="1"/>
</dbReference>
<evidence type="ECO:0000259" key="11">
    <source>
        <dbReference type="Pfam" id="PF21687"/>
    </source>
</evidence>
<dbReference type="GO" id="GO:0009306">
    <property type="term" value="P:protein secretion"/>
    <property type="evidence" value="ECO:0007669"/>
    <property type="project" value="InterPro"/>
</dbReference>
<evidence type="ECO:0000256" key="4">
    <source>
        <dbReference type="ARBA" id="ARBA00022475"/>
    </source>
</evidence>
<dbReference type="RefSeq" id="WP_093394117.1">
    <property type="nucleotide sequence ID" value="NZ_FOUU01000002.1"/>
</dbReference>
<keyword evidence="8 10" id="KW-1133">Transmembrane helix</keyword>
<evidence type="ECO:0000256" key="10">
    <source>
        <dbReference type="SAM" id="Phobius"/>
    </source>
</evidence>
<keyword evidence="3" id="KW-0813">Transport</keyword>
<dbReference type="AlphaFoldDB" id="A0A1I4SRP3"/>
<comment type="similarity">
    <text evidence="2">Belongs to the GSP K family.</text>
</comment>
<dbReference type="InterPro" id="IPR005628">
    <property type="entry name" value="GspK"/>
</dbReference>
<proteinExistence type="inferred from homology"/>
<evidence type="ECO:0000256" key="1">
    <source>
        <dbReference type="ARBA" id="ARBA00004533"/>
    </source>
</evidence>
<evidence type="ECO:0000256" key="6">
    <source>
        <dbReference type="ARBA" id="ARBA00022692"/>
    </source>
</evidence>
<dbReference type="OrthoDB" id="5509049at2"/>
<reference evidence="12 13" key="1">
    <citation type="submission" date="2016-10" db="EMBL/GenBank/DDBJ databases">
        <authorList>
            <person name="de Groot N.N."/>
        </authorList>
    </citation>
    <scope>NUCLEOTIDE SEQUENCE [LARGE SCALE GENOMIC DNA]</scope>
    <source>
        <strain evidence="12 13">DSM 9990</strain>
    </source>
</reference>
<dbReference type="Proteomes" id="UP000199611">
    <property type="component" value="Unassembled WGS sequence"/>
</dbReference>
<evidence type="ECO:0000256" key="9">
    <source>
        <dbReference type="ARBA" id="ARBA00023136"/>
    </source>
</evidence>
<evidence type="ECO:0000313" key="12">
    <source>
        <dbReference type="EMBL" id="SFM67134.1"/>
    </source>
</evidence>
<accession>A0A1I4SRP3</accession>
<dbReference type="GO" id="GO:0005886">
    <property type="term" value="C:plasma membrane"/>
    <property type="evidence" value="ECO:0007669"/>
    <property type="project" value="UniProtKB-SubCell"/>
</dbReference>
<name>A0A1I4SRP3_9BACT</name>
<dbReference type="InterPro" id="IPR038072">
    <property type="entry name" value="GspK_central_sf"/>
</dbReference>